<dbReference type="AlphaFoldDB" id="A0A9P9GFB0"/>
<evidence type="ECO:0000313" key="1">
    <source>
        <dbReference type="EMBL" id="KAH7237482.1"/>
    </source>
</evidence>
<evidence type="ECO:0000313" key="2">
    <source>
        <dbReference type="Proteomes" id="UP000720189"/>
    </source>
</evidence>
<sequence length="122" mass="13589">MQGTCFWFFFPTSSQLARDSLDMLFVSLTMDLLGITRRRQDDMDIASKTRESLVSGYGSSLVLRVALILRARGKCAQERVTDSSWRSSKHSSLDDECVHFSFAALDQNVAGARTTKSRDGGD</sequence>
<name>A0A9P9GFB0_FUSRE</name>
<dbReference type="RefSeq" id="XP_046045341.1">
    <property type="nucleotide sequence ID" value="XM_046198152.1"/>
</dbReference>
<dbReference type="Proteomes" id="UP000720189">
    <property type="component" value="Unassembled WGS sequence"/>
</dbReference>
<gene>
    <name evidence="1" type="ORF">BKA55DRAFT_678730</name>
</gene>
<proteinExistence type="predicted"/>
<dbReference type="EMBL" id="JAGMUX010000015">
    <property type="protein sequence ID" value="KAH7237482.1"/>
    <property type="molecule type" value="Genomic_DNA"/>
</dbReference>
<accession>A0A9P9GFB0</accession>
<reference evidence="1" key="1">
    <citation type="journal article" date="2021" name="Nat. Commun.">
        <title>Genetic determinants of endophytism in the Arabidopsis root mycobiome.</title>
        <authorList>
            <person name="Mesny F."/>
            <person name="Miyauchi S."/>
            <person name="Thiergart T."/>
            <person name="Pickel B."/>
            <person name="Atanasova L."/>
            <person name="Karlsson M."/>
            <person name="Huettel B."/>
            <person name="Barry K.W."/>
            <person name="Haridas S."/>
            <person name="Chen C."/>
            <person name="Bauer D."/>
            <person name="Andreopoulos W."/>
            <person name="Pangilinan J."/>
            <person name="LaButti K."/>
            <person name="Riley R."/>
            <person name="Lipzen A."/>
            <person name="Clum A."/>
            <person name="Drula E."/>
            <person name="Henrissat B."/>
            <person name="Kohler A."/>
            <person name="Grigoriev I.V."/>
            <person name="Martin F.M."/>
            <person name="Hacquard S."/>
        </authorList>
    </citation>
    <scope>NUCLEOTIDE SEQUENCE</scope>
    <source>
        <strain evidence="1">MPI-CAGE-AT-0023</strain>
    </source>
</reference>
<protein>
    <submittedName>
        <fullName evidence="1">Uncharacterized protein</fullName>
    </submittedName>
</protein>
<comment type="caution">
    <text evidence="1">The sequence shown here is derived from an EMBL/GenBank/DDBJ whole genome shotgun (WGS) entry which is preliminary data.</text>
</comment>
<organism evidence="1 2">
    <name type="scientific">Fusarium redolens</name>
    <dbReference type="NCBI Taxonomy" id="48865"/>
    <lineage>
        <taxon>Eukaryota</taxon>
        <taxon>Fungi</taxon>
        <taxon>Dikarya</taxon>
        <taxon>Ascomycota</taxon>
        <taxon>Pezizomycotina</taxon>
        <taxon>Sordariomycetes</taxon>
        <taxon>Hypocreomycetidae</taxon>
        <taxon>Hypocreales</taxon>
        <taxon>Nectriaceae</taxon>
        <taxon>Fusarium</taxon>
        <taxon>Fusarium redolens species complex</taxon>
    </lineage>
</organism>
<dbReference type="GeneID" id="70228106"/>
<keyword evidence="2" id="KW-1185">Reference proteome</keyword>